<feature type="chain" id="PRO_5047124023" description="Photosynthesis system II assembly factor Ycf48/Hcf136-like domain-containing protein" evidence="3">
    <location>
        <begin position="24"/>
        <end position="361"/>
    </location>
</feature>
<keyword evidence="3" id="KW-0732">Signal</keyword>
<evidence type="ECO:0000259" key="4">
    <source>
        <dbReference type="Pfam" id="PF14870"/>
    </source>
</evidence>
<sequence length="361" mass="39358">MRKPLSRILLLFCLTLAVGQGYAAQFDRLQTPALASSTATRSFLLDIQVPPGSERLVAAGEQGVILYSDDQGATWQQAKTPVSVLLTALSFSDATHGWAAGHDGTILHSRDGGLSWQLQRSGLELVELQRDTLQHLLDSTPEGATPQQLDDWQYQLEDVEFALEEGAMPVLLDLLFIDNQHGFALGSYGALFETDDAGVHWRSIGYRLPNPDRLHLNAILLSRSGRLLIAGEAGLLLYSDDRGQVWQWADSPYQGSLFGLSESDQLYLMGLRGHLFSSEDGIEWSALPVPSDATLNSAVSHRGQLYVLGQSGLLLARKGEEFVRVDVPKRRSFTAGAALHDRLWLVGEGGLNEVDLAGGAQ</sequence>
<dbReference type="Pfam" id="PF14870">
    <property type="entry name" value="PSII_BNR"/>
    <property type="match status" value="2"/>
</dbReference>
<dbReference type="InterPro" id="IPR015943">
    <property type="entry name" value="WD40/YVTN_repeat-like_dom_sf"/>
</dbReference>
<dbReference type="Proteomes" id="UP000629025">
    <property type="component" value="Unassembled WGS sequence"/>
</dbReference>
<dbReference type="SUPFAM" id="SSF110296">
    <property type="entry name" value="Oligoxyloglucan reducing end-specific cellobiohydrolase"/>
    <property type="match status" value="1"/>
</dbReference>
<evidence type="ECO:0000256" key="2">
    <source>
        <dbReference type="ARBA" id="ARBA00023276"/>
    </source>
</evidence>
<gene>
    <name evidence="5" type="ORF">GCM10011352_03240</name>
</gene>
<keyword evidence="2" id="KW-0604">Photosystem II</keyword>
<dbReference type="InterPro" id="IPR028203">
    <property type="entry name" value="PSII_CF48-like_dom"/>
</dbReference>
<evidence type="ECO:0000313" key="6">
    <source>
        <dbReference type="Proteomes" id="UP000629025"/>
    </source>
</evidence>
<evidence type="ECO:0000313" key="5">
    <source>
        <dbReference type="EMBL" id="GGB80886.1"/>
    </source>
</evidence>
<feature type="domain" description="Photosynthesis system II assembly factor Ycf48/Hcf136-like" evidence="4">
    <location>
        <begin position="169"/>
        <end position="247"/>
    </location>
</feature>
<dbReference type="RefSeq" id="WP_188745356.1">
    <property type="nucleotide sequence ID" value="NZ_BMIJ01000001.1"/>
</dbReference>
<accession>A0ABQ1K0W7</accession>
<comment type="caution">
    <text evidence="5">The sequence shown here is derived from an EMBL/GenBank/DDBJ whole genome shotgun (WGS) entry which is preliminary data.</text>
</comment>
<evidence type="ECO:0000256" key="3">
    <source>
        <dbReference type="SAM" id="SignalP"/>
    </source>
</evidence>
<feature type="signal peptide" evidence="3">
    <location>
        <begin position="1"/>
        <end position="23"/>
    </location>
</feature>
<protein>
    <recommendedName>
        <fullName evidence="4">Photosynthesis system II assembly factor Ycf48/Hcf136-like domain-containing protein</fullName>
    </recommendedName>
</protein>
<evidence type="ECO:0000256" key="1">
    <source>
        <dbReference type="ARBA" id="ARBA00022531"/>
    </source>
</evidence>
<keyword evidence="6" id="KW-1185">Reference proteome</keyword>
<dbReference type="PANTHER" id="PTHR47199:SF2">
    <property type="entry name" value="PHOTOSYSTEM II STABILITY_ASSEMBLY FACTOR HCF136, CHLOROPLASTIC"/>
    <property type="match status" value="1"/>
</dbReference>
<reference evidence="6" key="1">
    <citation type="journal article" date="2019" name="Int. J. Syst. Evol. Microbiol.">
        <title>The Global Catalogue of Microorganisms (GCM) 10K type strain sequencing project: providing services to taxonomists for standard genome sequencing and annotation.</title>
        <authorList>
            <consortium name="The Broad Institute Genomics Platform"/>
            <consortium name="The Broad Institute Genome Sequencing Center for Infectious Disease"/>
            <person name="Wu L."/>
            <person name="Ma J."/>
        </authorList>
    </citation>
    <scope>NUCLEOTIDE SEQUENCE [LARGE SCALE GENOMIC DNA]</scope>
    <source>
        <strain evidence="6">CGMCC 1.15341</strain>
    </source>
</reference>
<dbReference type="EMBL" id="BMIJ01000001">
    <property type="protein sequence ID" value="GGB80886.1"/>
    <property type="molecule type" value="Genomic_DNA"/>
</dbReference>
<keyword evidence="1" id="KW-0602">Photosynthesis</keyword>
<proteinExistence type="predicted"/>
<dbReference type="Gene3D" id="2.130.10.10">
    <property type="entry name" value="YVTN repeat-like/Quinoprotein amine dehydrogenase"/>
    <property type="match status" value="2"/>
</dbReference>
<name>A0ABQ1K0W7_9GAMM</name>
<feature type="domain" description="Photosynthesis system II assembly factor Ycf48/Hcf136-like" evidence="4">
    <location>
        <begin position="73"/>
        <end position="120"/>
    </location>
</feature>
<organism evidence="5 6">
    <name type="scientific">Marinobacterium zhoushanense</name>
    <dbReference type="NCBI Taxonomy" id="1679163"/>
    <lineage>
        <taxon>Bacteria</taxon>
        <taxon>Pseudomonadati</taxon>
        <taxon>Pseudomonadota</taxon>
        <taxon>Gammaproteobacteria</taxon>
        <taxon>Oceanospirillales</taxon>
        <taxon>Oceanospirillaceae</taxon>
        <taxon>Marinobacterium</taxon>
    </lineage>
</organism>
<dbReference type="PANTHER" id="PTHR47199">
    <property type="entry name" value="PHOTOSYSTEM II STABILITY/ASSEMBLY FACTOR HCF136, CHLOROPLASTIC"/>
    <property type="match status" value="1"/>
</dbReference>